<protein>
    <submittedName>
        <fullName evidence="1">Uncharacterized protein</fullName>
    </submittedName>
</protein>
<accession>A0AAV0E2Y0</accession>
<keyword evidence="2" id="KW-1185">Reference proteome</keyword>
<evidence type="ECO:0000313" key="1">
    <source>
        <dbReference type="EMBL" id="CAH9113325.1"/>
    </source>
</evidence>
<gene>
    <name evidence="1" type="ORF">CEPIT_LOCUS20244</name>
</gene>
<sequence length="114" mass="13256">MECEEMGQSINIKLIAHGESKKQHQSRHASPKLAINTTDIKKMKKTICVRSKKNWKNVIWGLKKQDSEEVKPITFTEEEIDVFTMIRTMDLQEFSGCYPNFAVEGTLYHLFHVL</sequence>
<dbReference type="Proteomes" id="UP001152523">
    <property type="component" value="Unassembled WGS sequence"/>
</dbReference>
<dbReference type="AlphaFoldDB" id="A0AAV0E2Y0"/>
<comment type="caution">
    <text evidence="1">The sequence shown here is derived from an EMBL/GenBank/DDBJ whole genome shotgun (WGS) entry which is preliminary data.</text>
</comment>
<evidence type="ECO:0000313" key="2">
    <source>
        <dbReference type="Proteomes" id="UP001152523"/>
    </source>
</evidence>
<name>A0AAV0E2Y0_9ASTE</name>
<organism evidence="1 2">
    <name type="scientific">Cuscuta epithymum</name>
    <dbReference type="NCBI Taxonomy" id="186058"/>
    <lineage>
        <taxon>Eukaryota</taxon>
        <taxon>Viridiplantae</taxon>
        <taxon>Streptophyta</taxon>
        <taxon>Embryophyta</taxon>
        <taxon>Tracheophyta</taxon>
        <taxon>Spermatophyta</taxon>
        <taxon>Magnoliopsida</taxon>
        <taxon>eudicotyledons</taxon>
        <taxon>Gunneridae</taxon>
        <taxon>Pentapetalae</taxon>
        <taxon>asterids</taxon>
        <taxon>lamiids</taxon>
        <taxon>Solanales</taxon>
        <taxon>Convolvulaceae</taxon>
        <taxon>Cuscuteae</taxon>
        <taxon>Cuscuta</taxon>
        <taxon>Cuscuta subgen. Cuscuta</taxon>
    </lineage>
</organism>
<dbReference type="EMBL" id="CAMAPF010000204">
    <property type="protein sequence ID" value="CAH9113325.1"/>
    <property type="molecule type" value="Genomic_DNA"/>
</dbReference>
<reference evidence="1" key="1">
    <citation type="submission" date="2022-07" db="EMBL/GenBank/DDBJ databases">
        <authorList>
            <person name="Macas J."/>
            <person name="Novak P."/>
            <person name="Neumann P."/>
        </authorList>
    </citation>
    <scope>NUCLEOTIDE SEQUENCE</scope>
</reference>
<proteinExistence type="predicted"/>